<keyword evidence="1" id="KW-1133">Transmembrane helix</keyword>
<feature type="transmembrane region" description="Helical" evidence="1">
    <location>
        <begin position="65"/>
        <end position="85"/>
    </location>
</feature>
<organism evidence="2 3">
    <name type="scientific">Haloarcula rubra</name>
    <dbReference type="NCBI Taxonomy" id="2487747"/>
    <lineage>
        <taxon>Archaea</taxon>
        <taxon>Methanobacteriati</taxon>
        <taxon>Methanobacteriota</taxon>
        <taxon>Stenosarchaea group</taxon>
        <taxon>Halobacteria</taxon>
        <taxon>Halobacteriales</taxon>
        <taxon>Haloarculaceae</taxon>
        <taxon>Haloarcula</taxon>
    </lineage>
</organism>
<keyword evidence="1" id="KW-0472">Membrane</keyword>
<proteinExistence type="predicted"/>
<evidence type="ECO:0000313" key="2">
    <source>
        <dbReference type="EMBL" id="MBX0322798.1"/>
    </source>
</evidence>
<dbReference type="AlphaFoldDB" id="A0AAW4PQX9"/>
<evidence type="ECO:0000313" key="3">
    <source>
        <dbReference type="Proteomes" id="UP001430377"/>
    </source>
</evidence>
<dbReference type="EMBL" id="RKLR01000002">
    <property type="protein sequence ID" value="MBX0322798.1"/>
    <property type="molecule type" value="Genomic_DNA"/>
</dbReference>
<gene>
    <name evidence="2" type="ORF">EGH21_07115</name>
</gene>
<reference evidence="2 3" key="1">
    <citation type="submission" date="2021-06" db="EMBL/GenBank/DDBJ databases">
        <title>Halomicroarcula sp. a new haloarchaeum isolated from saline soil.</title>
        <authorList>
            <person name="Duran-Viseras A."/>
            <person name="Sanchez-Porro C."/>
            <person name="Ventosa A."/>
        </authorList>
    </citation>
    <scope>NUCLEOTIDE SEQUENCE [LARGE SCALE GENOMIC DNA]</scope>
    <source>
        <strain evidence="2 3">F13</strain>
    </source>
</reference>
<feature type="transmembrane region" description="Helical" evidence="1">
    <location>
        <begin position="7"/>
        <end position="25"/>
    </location>
</feature>
<feature type="transmembrane region" description="Helical" evidence="1">
    <location>
        <begin position="91"/>
        <end position="114"/>
    </location>
</feature>
<protein>
    <submittedName>
        <fullName evidence="2">Uncharacterized protein</fullName>
    </submittedName>
</protein>
<name>A0AAW4PQX9_9EURY</name>
<dbReference type="Proteomes" id="UP001430377">
    <property type="component" value="Unassembled WGS sequence"/>
</dbReference>
<feature type="transmembrane region" description="Helical" evidence="1">
    <location>
        <begin position="31"/>
        <end position="53"/>
    </location>
</feature>
<keyword evidence="3" id="KW-1185">Reference proteome</keyword>
<sequence>MTDESRAVLKNDLLVGLAVLAVAFFSDGVAAVTAVPAVTVAMAGLLAVALYVVEHDAVPGLFPEVVALASLVLLVSVAAGMAVLLPHPVAVVATAALVGFGVGLVGYRTVYGLLRPVPQYRLDRQR</sequence>
<evidence type="ECO:0000256" key="1">
    <source>
        <dbReference type="SAM" id="Phobius"/>
    </source>
</evidence>
<keyword evidence="1" id="KW-0812">Transmembrane</keyword>
<accession>A0AAW4PQX9</accession>
<comment type="caution">
    <text evidence="2">The sequence shown here is derived from an EMBL/GenBank/DDBJ whole genome shotgun (WGS) entry which is preliminary data.</text>
</comment>
<dbReference type="RefSeq" id="WP_220617778.1">
    <property type="nucleotide sequence ID" value="NZ_RKLR01000002.1"/>
</dbReference>